<keyword evidence="2" id="KW-1185">Reference proteome</keyword>
<dbReference type="AlphaFoldDB" id="A0ABD2BBL5"/>
<reference evidence="1 2" key="1">
    <citation type="journal article" date="2024" name="Ann. Entomol. Soc. Am.">
        <title>Genomic analyses of the southern and eastern yellowjacket wasps (Hymenoptera: Vespidae) reveal evolutionary signatures of social life.</title>
        <authorList>
            <person name="Catto M.A."/>
            <person name="Caine P.B."/>
            <person name="Orr S.E."/>
            <person name="Hunt B.G."/>
            <person name="Goodisman M.A.D."/>
        </authorList>
    </citation>
    <scope>NUCLEOTIDE SEQUENCE [LARGE SCALE GENOMIC DNA]</scope>
    <source>
        <strain evidence="1">232</strain>
        <tissue evidence="1">Head and thorax</tissue>
    </source>
</reference>
<sequence length="144" mass="16187">MEGKRKEKKKEQELRKINLHDGEAIRTLDNTRRKRRSASYGRLSMSATTSCDIVSFTVQSTRVLGIAECVGSCGYAADRRFYSEPLRKDVTLAEKKAHGFCHHKLVPQEASTTSTWPAAASPGGIEPYRRRNIAFSSFTAFPEF</sequence>
<proteinExistence type="predicted"/>
<evidence type="ECO:0000313" key="2">
    <source>
        <dbReference type="Proteomes" id="UP001607303"/>
    </source>
</evidence>
<gene>
    <name evidence="1" type="ORF">V1477_015937</name>
</gene>
<name>A0ABD2BBL5_VESMC</name>
<comment type="caution">
    <text evidence="1">The sequence shown here is derived from an EMBL/GenBank/DDBJ whole genome shotgun (WGS) entry which is preliminary data.</text>
</comment>
<protein>
    <submittedName>
        <fullName evidence="1">Uncharacterized protein</fullName>
    </submittedName>
</protein>
<dbReference type="Proteomes" id="UP001607303">
    <property type="component" value="Unassembled WGS sequence"/>
</dbReference>
<evidence type="ECO:0000313" key="1">
    <source>
        <dbReference type="EMBL" id="KAL2730126.1"/>
    </source>
</evidence>
<organism evidence="1 2">
    <name type="scientific">Vespula maculifrons</name>
    <name type="common">Eastern yellow jacket</name>
    <name type="synonym">Wasp</name>
    <dbReference type="NCBI Taxonomy" id="7453"/>
    <lineage>
        <taxon>Eukaryota</taxon>
        <taxon>Metazoa</taxon>
        <taxon>Ecdysozoa</taxon>
        <taxon>Arthropoda</taxon>
        <taxon>Hexapoda</taxon>
        <taxon>Insecta</taxon>
        <taxon>Pterygota</taxon>
        <taxon>Neoptera</taxon>
        <taxon>Endopterygota</taxon>
        <taxon>Hymenoptera</taxon>
        <taxon>Apocrita</taxon>
        <taxon>Aculeata</taxon>
        <taxon>Vespoidea</taxon>
        <taxon>Vespidae</taxon>
        <taxon>Vespinae</taxon>
        <taxon>Vespula</taxon>
    </lineage>
</organism>
<dbReference type="EMBL" id="JAYRBN010000091">
    <property type="protein sequence ID" value="KAL2730126.1"/>
    <property type="molecule type" value="Genomic_DNA"/>
</dbReference>
<accession>A0ABD2BBL5</accession>